<comment type="caution">
    <text evidence="3">The sequence shown here is derived from an EMBL/GenBank/DDBJ whole genome shotgun (WGS) entry which is preliminary data.</text>
</comment>
<dbReference type="SUPFAM" id="SSF56784">
    <property type="entry name" value="HAD-like"/>
    <property type="match status" value="1"/>
</dbReference>
<evidence type="ECO:0000313" key="3">
    <source>
        <dbReference type="EMBL" id="MBB3999036.1"/>
    </source>
</evidence>
<comment type="pathway">
    <text evidence="2">Glycan biosynthesis; trehalose biosynthesis.</text>
</comment>
<gene>
    <name evidence="3" type="ORF">GGR04_002891</name>
</gene>
<sequence length="255" mass="27319">MSALMTIPPALDPARHALFIDFDGTLVELVDDPQAVAIDRAALLRLAALQSELSGAFAVLSGRRIADLDRFLEPLRFAAAGVHGLERRGGPDDPIERLAGPERLDPLRRDLGRQLAGRADLRLEDKGLALVLHYRGHPELKAEAERLMAEAVHGDEGFAVMNGDHIVEVHLAGMDKGRALAAFLVADPFRGRVPVYLGDDTTDEFGFRAVKERGGIAIKVGTGLSEADYRLAGVDSVHRWLGAPGEPSAAGTGSE</sequence>
<evidence type="ECO:0000256" key="1">
    <source>
        <dbReference type="ARBA" id="ARBA00022801"/>
    </source>
</evidence>
<dbReference type="EC" id="3.1.3.12" evidence="2"/>
<dbReference type="InterPro" id="IPR003337">
    <property type="entry name" value="Trehalose_PPase"/>
</dbReference>
<keyword evidence="4" id="KW-1185">Reference proteome</keyword>
<dbReference type="RefSeq" id="WP_183200584.1">
    <property type="nucleotide sequence ID" value="NZ_JACIEK010000007.1"/>
</dbReference>
<dbReference type="NCBIfam" id="TIGR00685">
    <property type="entry name" value="T6PP"/>
    <property type="match status" value="1"/>
</dbReference>
<dbReference type="GO" id="GO:0046872">
    <property type="term" value="F:metal ion binding"/>
    <property type="evidence" value="ECO:0007669"/>
    <property type="project" value="UniProtKB-KW"/>
</dbReference>
<dbReference type="PANTHER" id="PTHR43768:SF3">
    <property type="entry name" value="TREHALOSE 6-PHOSPHATE PHOSPHATASE"/>
    <property type="match status" value="1"/>
</dbReference>
<dbReference type="AlphaFoldDB" id="A0A7W6H5R1"/>
<dbReference type="InterPro" id="IPR036412">
    <property type="entry name" value="HAD-like_sf"/>
</dbReference>
<comment type="catalytic activity">
    <reaction evidence="2">
        <text>alpha,alpha-trehalose 6-phosphate + H2O = alpha,alpha-trehalose + phosphate</text>
        <dbReference type="Rhea" id="RHEA:23420"/>
        <dbReference type="ChEBI" id="CHEBI:15377"/>
        <dbReference type="ChEBI" id="CHEBI:16551"/>
        <dbReference type="ChEBI" id="CHEBI:43474"/>
        <dbReference type="ChEBI" id="CHEBI:58429"/>
        <dbReference type="EC" id="3.1.3.12"/>
    </reaction>
</comment>
<dbReference type="UniPathway" id="UPA00299"/>
<proteinExistence type="inferred from homology"/>
<reference evidence="3 4" key="1">
    <citation type="submission" date="2020-08" db="EMBL/GenBank/DDBJ databases">
        <title>Genomic Encyclopedia of Type Strains, Phase IV (KMG-IV): sequencing the most valuable type-strain genomes for metagenomic binning, comparative biology and taxonomic classification.</title>
        <authorList>
            <person name="Goeker M."/>
        </authorList>
    </citation>
    <scope>NUCLEOTIDE SEQUENCE [LARGE SCALE GENOMIC DNA]</scope>
    <source>
        <strain evidence="3 4">DSM 102238</strain>
    </source>
</reference>
<dbReference type="EMBL" id="JACIEK010000007">
    <property type="protein sequence ID" value="MBB3999036.1"/>
    <property type="molecule type" value="Genomic_DNA"/>
</dbReference>
<keyword evidence="2" id="KW-0460">Magnesium</keyword>
<keyword evidence="1 2" id="KW-0378">Hydrolase</keyword>
<comment type="function">
    <text evidence="2">Removes the phosphate from trehalose 6-phosphate to produce free trehalose.</text>
</comment>
<dbReference type="Proteomes" id="UP000542776">
    <property type="component" value="Unassembled WGS sequence"/>
</dbReference>
<dbReference type="GO" id="GO:0005992">
    <property type="term" value="P:trehalose biosynthetic process"/>
    <property type="evidence" value="ECO:0007669"/>
    <property type="project" value="UniProtKB-UniPathway"/>
</dbReference>
<dbReference type="Gene3D" id="3.40.50.1000">
    <property type="entry name" value="HAD superfamily/HAD-like"/>
    <property type="match status" value="1"/>
</dbReference>
<dbReference type="InterPro" id="IPR044651">
    <property type="entry name" value="OTSB-like"/>
</dbReference>
<comment type="similarity">
    <text evidence="2">Belongs to the trehalose phosphatase family.</text>
</comment>
<evidence type="ECO:0000256" key="2">
    <source>
        <dbReference type="RuleBase" id="RU361117"/>
    </source>
</evidence>
<evidence type="ECO:0000313" key="4">
    <source>
        <dbReference type="Proteomes" id="UP000542776"/>
    </source>
</evidence>
<dbReference type="Pfam" id="PF02358">
    <property type="entry name" value="Trehalose_PPase"/>
    <property type="match status" value="1"/>
</dbReference>
<dbReference type="GO" id="GO:0004805">
    <property type="term" value="F:trehalose-phosphatase activity"/>
    <property type="evidence" value="ECO:0007669"/>
    <property type="project" value="UniProtKB-EC"/>
</dbReference>
<dbReference type="PANTHER" id="PTHR43768">
    <property type="entry name" value="TREHALOSE 6-PHOSPHATE PHOSPHATASE"/>
    <property type="match status" value="1"/>
</dbReference>
<dbReference type="Gene3D" id="3.30.70.1020">
    <property type="entry name" value="Trehalose-6-phosphate phosphatase related protein, domain 2"/>
    <property type="match status" value="1"/>
</dbReference>
<dbReference type="InterPro" id="IPR023214">
    <property type="entry name" value="HAD_sf"/>
</dbReference>
<protein>
    <recommendedName>
        <fullName evidence="2">Trehalose 6-phosphate phosphatase</fullName>
        <ecNumber evidence="2">3.1.3.12</ecNumber>
    </recommendedName>
</protein>
<name>A0A7W6H5R1_9HYPH</name>
<keyword evidence="2" id="KW-0479">Metal-binding</keyword>
<organism evidence="3 4">
    <name type="scientific">Aureimonas pseudogalii</name>
    <dbReference type="NCBI Taxonomy" id="1744844"/>
    <lineage>
        <taxon>Bacteria</taxon>
        <taxon>Pseudomonadati</taxon>
        <taxon>Pseudomonadota</taxon>
        <taxon>Alphaproteobacteria</taxon>
        <taxon>Hyphomicrobiales</taxon>
        <taxon>Aurantimonadaceae</taxon>
        <taxon>Aureimonas</taxon>
    </lineage>
</organism>
<accession>A0A7W6H5R1</accession>
<comment type="cofactor">
    <cofactor evidence="2">
        <name>Mg(2+)</name>
        <dbReference type="ChEBI" id="CHEBI:18420"/>
    </cofactor>
</comment>